<accession>A0A7X2NLX0</accession>
<protein>
    <submittedName>
        <fullName evidence="2">Adenylate cyclase</fullName>
    </submittedName>
</protein>
<evidence type="ECO:0000313" key="3">
    <source>
        <dbReference type="Proteomes" id="UP000429958"/>
    </source>
</evidence>
<dbReference type="EMBL" id="VUMD01000010">
    <property type="protein sequence ID" value="MSS37294.1"/>
    <property type="molecule type" value="Genomic_DNA"/>
</dbReference>
<dbReference type="Proteomes" id="UP000429958">
    <property type="component" value="Unassembled WGS sequence"/>
</dbReference>
<reference evidence="2 3" key="1">
    <citation type="submission" date="2019-08" db="EMBL/GenBank/DDBJ databases">
        <title>In-depth cultivation of the pig gut microbiome towards novel bacterial diversity and tailored functional studies.</title>
        <authorList>
            <person name="Wylensek D."/>
            <person name="Hitch T.C.A."/>
            <person name="Clavel T."/>
        </authorList>
    </citation>
    <scope>NUCLEOTIDE SEQUENCE [LARGE SCALE GENOMIC DNA]</scope>
    <source>
        <strain evidence="2 3">WCA-389-WT-23D1</strain>
    </source>
</reference>
<evidence type="ECO:0000256" key="1">
    <source>
        <dbReference type="SAM" id="MobiDB-lite"/>
    </source>
</evidence>
<dbReference type="RefSeq" id="WP_154472728.1">
    <property type="nucleotide sequence ID" value="NZ_DBEWUL010000153.1"/>
</dbReference>
<keyword evidence="3" id="KW-1185">Reference proteome</keyword>
<gene>
    <name evidence="2" type="ORF">FYJ39_12100</name>
</gene>
<sequence length="127" mass="15020">MANNIRSTNLRFNLEKELQRKAWEYLQAMDKQEFKSYSHVIALALVDYFDRYYRTQEDPYLETREREERFVAQIIEAVEKSLNQTLPLFLSGLTAGMAQREPQSRASLPSHEEPEPETDVDWDFLGE</sequence>
<organism evidence="2 3">
    <name type="scientific">Clostridium porci</name>
    <dbReference type="NCBI Taxonomy" id="2605778"/>
    <lineage>
        <taxon>Bacteria</taxon>
        <taxon>Bacillati</taxon>
        <taxon>Bacillota</taxon>
        <taxon>Clostridia</taxon>
        <taxon>Eubacteriales</taxon>
        <taxon>Clostridiaceae</taxon>
        <taxon>Clostridium</taxon>
    </lineage>
</organism>
<feature type="region of interest" description="Disordered" evidence="1">
    <location>
        <begin position="100"/>
        <end position="127"/>
    </location>
</feature>
<dbReference type="AlphaFoldDB" id="A0A7X2NLX0"/>
<comment type="caution">
    <text evidence="2">The sequence shown here is derived from an EMBL/GenBank/DDBJ whole genome shotgun (WGS) entry which is preliminary data.</text>
</comment>
<proteinExistence type="predicted"/>
<name>A0A7X2NLX0_9CLOT</name>
<evidence type="ECO:0000313" key="2">
    <source>
        <dbReference type="EMBL" id="MSS37294.1"/>
    </source>
</evidence>
<feature type="compositionally biased region" description="Acidic residues" evidence="1">
    <location>
        <begin position="114"/>
        <end position="127"/>
    </location>
</feature>